<evidence type="ECO:0000256" key="10">
    <source>
        <dbReference type="ARBA" id="ARBA00023033"/>
    </source>
</evidence>
<dbReference type="Pfam" id="PF00067">
    <property type="entry name" value="p450"/>
    <property type="match status" value="1"/>
</dbReference>
<evidence type="ECO:0000256" key="4">
    <source>
        <dbReference type="ARBA" id="ARBA00022617"/>
    </source>
</evidence>
<dbReference type="InterPro" id="IPR036396">
    <property type="entry name" value="Cyt_P450_sf"/>
</dbReference>
<evidence type="ECO:0000256" key="12">
    <source>
        <dbReference type="PIRSR" id="PIRSR602403-1"/>
    </source>
</evidence>
<evidence type="ECO:0000256" key="5">
    <source>
        <dbReference type="ARBA" id="ARBA00022692"/>
    </source>
</evidence>
<accession>J4I3M1</accession>
<evidence type="ECO:0000256" key="6">
    <source>
        <dbReference type="ARBA" id="ARBA00022723"/>
    </source>
</evidence>
<dbReference type="OrthoDB" id="3255500at2759"/>
<proteinExistence type="inferred from homology"/>
<dbReference type="GeneID" id="24101592"/>
<keyword evidence="7" id="KW-1133">Transmembrane helix</keyword>
<dbReference type="PANTHER" id="PTHR46300">
    <property type="entry name" value="P450, PUTATIVE (EUROFUNG)-RELATED-RELATED"/>
    <property type="match status" value="1"/>
</dbReference>
<evidence type="ECO:0000256" key="9">
    <source>
        <dbReference type="ARBA" id="ARBA00023004"/>
    </source>
</evidence>
<keyword evidence="4 12" id="KW-0349">Heme</keyword>
<protein>
    <recommendedName>
        <fullName evidence="15">Cytochrome P450</fullName>
    </recommendedName>
</protein>
<dbReference type="InterPro" id="IPR001128">
    <property type="entry name" value="Cyt_P450"/>
</dbReference>
<dbReference type="GO" id="GO:0005506">
    <property type="term" value="F:iron ion binding"/>
    <property type="evidence" value="ECO:0007669"/>
    <property type="project" value="InterPro"/>
</dbReference>
<gene>
    <name evidence="13" type="ORF">FIBRA_08979</name>
</gene>
<sequence length="119" mass="13204">MTRDPATYPDPDRFLPERFLQVDADTPAQFDPMKLIFGFGRRICSGRTFADSFVWLIAAHLLATMVVCKARNAAGEEITPAAEFADGLVSHPLPFECDIHPRSQKAKELIVLSNLETVA</sequence>
<evidence type="ECO:0008006" key="15">
    <source>
        <dbReference type="Google" id="ProtNLM"/>
    </source>
</evidence>
<dbReference type="STRING" id="599839.J4I3M1"/>
<dbReference type="PRINTS" id="PR00465">
    <property type="entry name" value="EP450IV"/>
</dbReference>
<evidence type="ECO:0000256" key="2">
    <source>
        <dbReference type="ARBA" id="ARBA00004370"/>
    </source>
</evidence>
<dbReference type="Proteomes" id="UP000006352">
    <property type="component" value="Unassembled WGS sequence"/>
</dbReference>
<organism evidence="13 14">
    <name type="scientific">Fibroporia radiculosa</name>
    <dbReference type="NCBI Taxonomy" id="599839"/>
    <lineage>
        <taxon>Eukaryota</taxon>
        <taxon>Fungi</taxon>
        <taxon>Dikarya</taxon>
        <taxon>Basidiomycota</taxon>
        <taxon>Agaricomycotina</taxon>
        <taxon>Agaricomycetes</taxon>
        <taxon>Polyporales</taxon>
        <taxon>Fibroporiaceae</taxon>
        <taxon>Fibroporia</taxon>
    </lineage>
</organism>
<evidence type="ECO:0000313" key="14">
    <source>
        <dbReference type="Proteomes" id="UP000006352"/>
    </source>
</evidence>
<keyword evidence="11" id="KW-0472">Membrane</keyword>
<comment type="subcellular location">
    <subcellularLocation>
        <location evidence="2">Membrane</location>
    </subcellularLocation>
</comment>
<dbReference type="InterPro" id="IPR002403">
    <property type="entry name" value="Cyt_P450_E_grp-IV"/>
</dbReference>
<dbReference type="Gene3D" id="1.10.630.10">
    <property type="entry name" value="Cytochrome P450"/>
    <property type="match status" value="1"/>
</dbReference>
<keyword evidence="9 12" id="KW-0408">Iron</keyword>
<dbReference type="RefSeq" id="XP_012185975.1">
    <property type="nucleotide sequence ID" value="XM_012330585.1"/>
</dbReference>
<dbReference type="GO" id="GO:0016705">
    <property type="term" value="F:oxidoreductase activity, acting on paired donors, with incorporation or reduction of molecular oxygen"/>
    <property type="evidence" value="ECO:0007669"/>
    <property type="project" value="InterPro"/>
</dbReference>
<dbReference type="InParanoid" id="J4I3M1"/>
<dbReference type="GO" id="GO:0020037">
    <property type="term" value="F:heme binding"/>
    <property type="evidence" value="ECO:0007669"/>
    <property type="project" value="InterPro"/>
</dbReference>
<evidence type="ECO:0000256" key="3">
    <source>
        <dbReference type="ARBA" id="ARBA00010617"/>
    </source>
</evidence>
<keyword evidence="10" id="KW-0503">Monooxygenase</keyword>
<evidence type="ECO:0000256" key="11">
    <source>
        <dbReference type="ARBA" id="ARBA00023136"/>
    </source>
</evidence>
<dbReference type="PANTHER" id="PTHR46300:SF2">
    <property type="entry name" value="CYTOCHROME P450 MONOOXYGENASE ALNH-RELATED"/>
    <property type="match status" value="1"/>
</dbReference>
<keyword evidence="5" id="KW-0812">Transmembrane</keyword>
<dbReference type="HOGENOM" id="CLU_001570_20_2_1"/>
<dbReference type="InterPro" id="IPR050364">
    <property type="entry name" value="Cytochrome_P450_fung"/>
</dbReference>
<keyword evidence="14" id="KW-1185">Reference proteome</keyword>
<dbReference type="GO" id="GO:0016020">
    <property type="term" value="C:membrane"/>
    <property type="evidence" value="ECO:0007669"/>
    <property type="project" value="UniProtKB-SubCell"/>
</dbReference>
<name>J4I3M1_9APHY</name>
<comment type="cofactor">
    <cofactor evidence="1 12">
        <name>heme</name>
        <dbReference type="ChEBI" id="CHEBI:30413"/>
    </cofactor>
</comment>
<dbReference type="GO" id="GO:0004497">
    <property type="term" value="F:monooxygenase activity"/>
    <property type="evidence" value="ECO:0007669"/>
    <property type="project" value="UniProtKB-KW"/>
</dbReference>
<feature type="binding site" description="axial binding residue" evidence="12">
    <location>
        <position position="44"/>
    </location>
    <ligand>
        <name>heme</name>
        <dbReference type="ChEBI" id="CHEBI:30413"/>
    </ligand>
    <ligandPart>
        <name>Fe</name>
        <dbReference type="ChEBI" id="CHEBI:18248"/>
    </ligandPart>
</feature>
<comment type="similarity">
    <text evidence="3">Belongs to the cytochrome P450 family.</text>
</comment>
<reference evidence="13 14" key="1">
    <citation type="journal article" date="2012" name="Appl. Environ. Microbiol.">
        <title>Short-read sequencing for genomic analysis of the brown rot fungus Fibroporia radiculosa.</title>
        <authorList>
            <person name="Tang J.D."/>
            <person name="Perkins A.D."/>
            <person name="Sonstegard T.S."/>
            <person name="Schroeder S.G."/>
            <person name="Burgess S.C."/>
            <person name="Diehl S.V."/>
        </authorList>
    </citation>
    <scope>NUCLEOTIDE SEQUENCE [LARGE SCALE GENOMIC DNA]</scope>
    <source>
        <strain evidence="13 14">TFFH 294</strain>
    </source>
</reference>
<evidence type="ECO:0000313" key="13">
    <source>
        <dbReference type="EMBL" id="CCM06692.1"/>
    </source>
</evidence>
<keyword evidence="8" id="KW-0560">Oxidoreductase</keyword>
<keyword evidence="6 12" id="KW-0479">Metal-binding</keyword>
<evidence type="ECO:0000256" key="8">
    <source>
        <dbReference type="ARBA" id="ARBA00023002"/>
    </source>
</evidence>
<dbReference type="EMBL" id="HE797453">
    <property type="protein sequence ID" value="CCM06692.1"/>
    <property type="molecule type" value="Genomic_DNA"/>
</dbReference>
<evidence type="ECO:0000256" key="7">
    <source>
        <dbReference type="ARBA" id="ARBA00022989"/>
    </source>
</evidence>
<dbReference type="SUPFAM" id="SSF48264">
    <property type="entry name" value="Cytochrome P450"/>
    <property type="match status" value="1"/>
</dbReference>
<evidence type="ECO:0000256" key="1">
    <source>
        <dbReference type="ARBA" id="ARBA00001971"/>
    </source>
</evidence>
<dbReference type="AlphaFoldDB" id="J4I3M1"/>